<name>A0A7D4UME2_9SPHI</name>
<evidence type="ECO:0000313" key="2">
    <source>
        <dbReference type="EMBL" id="QKJ30981.1"/>
    </source>
</evidence>
<keyword evidence="3" id="KW-1185">Reference proteome</keyword>
<feature type="chain" id="PRO_5028872703" description="Beta-lactamase-inhibitor-like PepSY-like domain-containing protein" evidence="1">
    <location>
        <begin position="22"/>
        <end position="104"/>
    </location>
</feature>
<accession>A0A7D4UME2</accession>
<organism evidence="2 3">
    <name type="scientific">Mucilaginibacter mali</name>
    <dbReference type="NCBI Taxonomy" id="2740462"/>
    <lineage>
        <taxon>Bacteria</taxon>
        <taxon>Pseudomonadati</taxon>
        <taxon>Bacteroidota</taxon>
        <taxon>Sphingobacteriia</taxon>
        <taxon>Sphingobacteriales</taxon>
        <taxon>Sphingobacteriaceae</taxon>
        <taxon>Mucilaginibacter</taxon>
    </lineage>
</organism>
<keyword evidence="1" id="KW-0732">Signal</keyword>
<evidence type="ECO:0000313" key="3">
    <source>
        <dbReference type="Proteomes" id="UP000505355"/>
    </source>
</evidence>
<evidence type="ECO:0000256" key="1">
    <source>
        <dbReference type="SAM" id="SignalP"/>
    </source>
</evidence>
<dbReference type="RefSeq" id="WP_173415650.1">
    <property type="nucleotide sequence ID" value="NZ_CP054139.1"/>
</dbReference>
<dbReference type="Gene3D" id="3.10.450.360">
    <property type="match status" value="1"/>
</dbReference>
<evidence type="ECO:0008006" key="4">
    <source>
        <dbReference type="Google" id="ProtNLM"/>
    </source>
</evidence>
<feature type="signal peptide" evidence="1">
    <location>
        <begin position="1"/>
        <end position="21"/>
    </location>
</feature>
<proteinExistence type="predicted"/>
<reference evidence="2 3" key="1">
    <citation type="submission" date="2020-05" db="EMBL/GenBank/DDBJ databases">
        <title>Mucilaginibacter mali sp. nov.</title>
        <authorList>
            <person name="Kim H.S."/>
            <person name="Lee K.C."/>
            <person name="Suh M.K."/>
            <person name="Kim J.-S."/>
            <person name="Han K.-I."/>
            <person name="Eom M.K."/>
            <person name="Shin Y.K."/>
            <person name="Lee J.-S."/>
        </authorList>
    </citation>
    <scope>NUCLEOTIDE SEQUENCE [LARGE SCALE GENOMIC DNA]</scope>
    <source>
        <strain evidence="2 3">G2-14</strain>
    </source>
</reference>
<dbReference type="AlphaFoldDB" id="A0A7D4UME2"/>
<sequence>MKKVILAAAALAMVGLTKVKANSISHNQHVAVVASQDSVQKTPVKLEDLPTPVKTALASEALKVWTPTSAFLVKSGTTEYYQVNVKKDAEEKYIKLDKDGKVVQ</sequence>
<dbReference type="KEGG" id="mmab:HQ865_14880"/>
<gene>
    <name evidence="2" type="ORF">HQ865_14880</name>
</gene>
<protein>
    <recommendedName>
        <fullName evidence="4">Beta-lactamase-inhibitor-like PepSY-like domain-containing protein</fullName>
    </recommendedName>
</protein>
<dbReference type="Proteomes" id="UP000505355">
    <property type="component" value="Chromosome"/>
</dbReference>
<dbReference type="EMBL" id="CP054139">
    <property type="protein sequence ID" value="QKJ30981.1"/>
    <property type="molecule type" value="Genomic_DNA"/>
</dbReference>